<evidence type="ECO:0000313" key="7">
    <source>
        <dbReference type="EMBL" id="KAK4881688.1"/>
    </source>
</evidence>
<dbReference type="GO" id="GO:0016197">
    <property type="term" value="P:endosomal transport"/>
    <property type="evidence" value="ECO:0007669"/>
    <property type="project" value="TreeGrafter"/>
</dbReference>
<comment type="subcellular location">
    <subcellularLocation>
        <location evidence="4">Late endosome membrane</location>
        <topology evidence="4">Peripheral membrane protein</topology>
        <orientation evidence="4">Cytoplasmic side</orientation>
    </subcellularLocation>
    <subcellularLocation>
        <location evidence="4">Lysosome membrane</location>
        <topology evidence="4">Peripheral membrane protein</topology>
        <orientation evidence="4">Cytoplasmic side</orientation>
    </subcellularLocation>
    <text evidence="4">Cytoplasmic, peripheral membrane protein associated with late endosomes/lysosomes.</text>
</comment>
<keyword evidence="8" id="KW-1185">Reference proteome</keyword>
<feature type="domain" description="Vps16 N-terminal" evidence="6">
    <location>
        <begin position="7"/>
        <end position="423"/>
    </location>
</feature>
<proteinExistence type="inferred from homology"/>
<dbReference type="InterPro" id="IPR016534">
    <property type="entry name" value="VPS16"/>
</dbReference>
<dbReference type="GO" id="GO:0006886">
    <property type="term" value="P:intracellular protein transport"/>
    <property type="evidence" value="ECO:0007669"/>
    <property type="project" value="InterPro"/>
</dbReference>
<dbReference type="GO" id="GO:0042144">
    <property type="term" value="P:vacuole fusion, non-autophagic"/>
    <property type="evidence" value="ECO:0007669"/>
    <property type="project" value="TreeGrafter"/>
</dbReference>
<dbReference type="Pfam" id="PF04840">
    <property type="entry name" value="Vps16_C"/>
    <property type="match status" value="1"/>
</dbReference>
<dbReference type="Proteomes" id="UP001353858">
    <property type="component" value="Unassembled WGS sequence"/>
</dbReference>
<organism evidence="7 8">
    <name type="scientific">Aquatica leii</name>
    <dbReference type="NCBI Taxonomy" id="1421715"/>
    <lineage>
        <taxon>Eukaryota</taxon>
        <taxon>Metazoa</taxon>
        <taxon>Ecdysozoa</taxon>
        <taxon>Arthropoda</taxon>
        <taxon>Hexapoda</taxon>
        <taxon>Insecta</taxon>
        <taxon>Pterygota</taxon>
        <taxon>Neoptera</taxon>
        <taxon>Endopterygota</taxon>
        <taxon>Coleoptera</taxon>
        <taxon>Polyphaga</taxon>
        <taxon>Elateriformia</taxon>
        <taxon>Elateroidea</taxon>
        <taxon>Lampyridae</taxon>
        <taxon>Luciolinae</taxon>
        <taxon>Aquatica</taxon>
    </lineage>
</organism>
<dbReference type="PANTHER" id="PTHR12811:SF0">
    <property type="entry name" value="VACUOLAR PROTEIN SORTING-ASSOCIATED PROTEIN 16 HOMOLOG"/>
    <property type="match status" value="1"/>
</dbReference>
<name>A0AAN7QJX7_9COLE</name>
<dbReference type="GO" id="GO:0005765">
    <property type="term" value="C:lysosomal membrane"/>
    <property type="evidence" value="ECO:0007669"/>
    <property type="project" value="UniProtKB-SubCell"/>
</dbReference>
<dbReference type="FunFam" id="1.10.150.780:FF:000001">
    <property type="entry name" value="Vacuolar protein sorting-associated protein 16 homolog"/>
    <property type="match status" value="1"/>
</dbReference>
<feature type="domain" description="Vps16 C-terminal" evidence="5">
    <location>
        <begin position="521"/>
        <end position="830"/>
    </location>
</feature>
<comment type="subunit">
    <text evidence="3">Core component of at least two putative endosomal tethering complexes, the homotypic fusion and vacuole protein sorting (HOPS) complex and the class C core vacuole/endosome tethering (CORVET) complex. Their common core is composed of the class C Vps proteins VPS11, VPS16, VPS18 and VPS33A, which in HOPS further associates with VPS39 and VPS41 and in CORVET with VPS8 and TGFBRAP1. Interacts with RAB5C. Interacts with STX17, MON1B. Associates with adapter protein complex 3 (AP-3) and clathrin:AP-3 complexes.</text>
</comment>
<dbReference type="GO" id="GO:0030897">
    <property type="term" value="C:HOPS complex"/>
    <property type="evidence" value="ECO:0007669"/>
    <property type="project" value="UniProtKB-UniRule"/>
</dbReference>
<evidence type="ECO:0000259" key="5">
    <source>
        <dbReference type="Pfam" id="PF04840"/>
    </source>
</evidence>
<keyword evidence="4" id="KW-0458">Lysosome</keyword>
<evidence type="ECO:0000256" key="4">
    <source>
        <dbReference type="PIRNR" id="PIRNR007949"/>
    </source>
</evidence>
<dbReference type="GO" id="GO:0031902">
    <property type="term" value="C:late endosome membrane"/>
    <property type="evidence" value="ECO:0007669"/>
    <property type="project" value="UniProtKB-SubCell"/>
</dbReference>
<comment type="function">
    <text evidence="4">Plays a role in vesicle-mediated protein trafficking to lysosomal compartments including the endocytic membrane transport and autophagic pathways. Believed to act as a core component of the putative HOPS and CORVET endosomal tethering complexes.</text>
</comment>
<dbReference type="InterPro" id="IPR006925">
    <property type="entry name" value="Vps16_C"/>
</dbReference>
<sequence>MSAAMLTADWFLLGRDLYFRKFEIYSMAWNQEINMEHIIAEAAPYGGPIAVKRDDSKIVKVRGTGQQVIEIFSGSGKKISSIKWTRRPIIKMGWSIDEKFICVQDDGQVVMHDLFGNFIQAFTLCQEAQDTKIIDAKIFITPQNLTGIAVMTSYHKIFVFNNILDPKKRQLSELPKSSIDPTAWVAISEDKGTEVLIAREKELFRLKQDDYNNTTMLEVDISHNYTSILNMAVSINAKHVALFTDAGYLWLGSANLRTKYCEVDTNTVRRPKQLVWCGTEAVVAFWEKEPKDTVLLVLGKHGELVIYPYDCSVCLIPEIDGVRVLSTFQHELIQKVPDVVQKIFRINSTEPGSFLLEASKQFQKRSHRADEYICLVKKFLSKAVEQCIEAAGYEFDTDIQKMLIRAAQFGKCFVENIDSNEYVKMCRLLRVLNSVRDRRIGIPLTITELECSGHKSLLDRLVIRRQYYLAICIAKYLKMPDKDGSSRILAHWAKYKVSQPQLEEESVAREIANKFGYTSGISYSDIASTAAQCGRKQLAIKLLDHESKASEQVQLLLKLDENKPALLKAIESGDTDLVYMVILRLRDNMPLADFKMTIRNFPVAQALYIKYCREHNSQALNEIFIQEDDFNSQAQGFVTESLDEKKTHTRDASLTSATEAYKKARNEVGYSICEETLRLLKYQRLLEDKINENLVGKSVHDTCKRLLELKDYKEAEKVRNNFKIPEKRYWWIRIQCLADAGDWIELEKFSKSKKSPIGYAHFVDICLQKNMQSEAIKYLPKVSEDIIVKYYVKANKLEEAAQIAYEQRDIQGLLYVQSKCQPVLAEKINAYVSQLGARK</sequence>
<dbReference type="PANTHER" id="PTHR12811">
    <property type="entry name" value="VACUOLAR PROTEIN SORTING VPS16"/>
    <property type="match status" value="1"/>
</dbReference>
<dbReference type="PIRSF" id="PIRSF007949">
    <property type="entry name" value="VPS16"/>
    <property type="match status" value="1"/>
</dbReference>
<keyword evidence="4" id="KW-0813">Transport</keyword>
<keyword evidence="4" id="KW-0472">Membrane</keyword>
<evidence type="ECO:0000256" key="3">
    <source>
        <dbReference type="ARBA" id="ARBA00061859"/>
    </source>
</evidence>
<dbReference type="Gene3D" id="1.10.150.780">
    <property type="entry name" value="Vps16, C-terminal region"/>
    <property type="match status" value="1"/>
</dbReference>
<dbReference type="AlphaFoldDB" id="A0AAN7QJX7"/>
<dbReference type="GO" id="GO:0033263">
    <property type="term" value="C:CORVET complex"/>
    <property type="evidence" value="ECO:0007669"/>
    <property type="project" value="UniProtKB-UniRule"/>
</dbReference>
<dbReference type="InterPro" id="IPR006926">
    <property type="entry name" value="Vps16_N"/>
</dbReference>
<keyword evidence="4" id="KW-0653">Protein transport</keyword>
<accession>A0AAN7QJX7</accession>
<evidence type="ECO:0000259" key="6">
    <source>
        <dbReference type="Pfam" id="PF04841"/>
    </source>
</evidence>
<protein>
    <recommendedName>
        <fullName evidence="2 4">Vacuolar protein sorting-associated protein 16 homolog</fullName>
    </recommendedName>
</protein>
<dbReference type="Pfam" id="PF04841">
    <property type="entry name" value="Vps16_N"/>
    <property type="match status" value="1"/>
</dbReference>
<evidence type="ECO:0000313" key="8">
    <source>
        <dbReference type="Proteomes" id="UP001353858"/>
    </source>
</evidence>
<evidence type="ECO:0000256" key="1">
    <source>
        <dbReference type="ARBA" id="ARBA00009250"/>
    </source>
</evidence>
<dbReference type="InterPro" id="IPR038132">
    <property type="entry name" value="Vps16_C_sf"/>
</dbReference>
<comment type="caution">
    <text evidence="7">The sequence shown here is derived from an EMBL/GenBank/DDBJ whole genome shotgun (WGS) entry which is preliminary data.</text>
</comment>
<gene>
    <name evidence="7" type="ORF">RN001_005007</name>
</gene>
<comment type="similarity">
    <text evidence="1 4">Belongs to the VPS16 family.</text>
</comment>
<keyword evidence="4" id="KW-0967">Endosome</keyword>
<evidence type="ECO:0000256" key="2">
    <source>
        <dbReference type="ARBA" id="ARBA00017947"/>
    </source>
</evidence>
<dbReference type="GO" id="GO:0003779">
    <property type="term" value="F:actin binding"/>
    <property type="evidence" value="ECO:0007669"/>
    <property type="project" value="TreeGrafter"/>
</dbReference>
<reference evidence="8" key="1">
    <citation type="submission" date="2023-01" db="EMBL/GenBank/DDBJ databases">
        <title>Key to firefly adult light organ development and bioluminescence: homeobox transcription factors regulate luciferase expression and transportation to peroxisome.</title>
        <authorList>
            <person name="Fu X."/>
        </authorList>
    </citation>
    <scope>NUCLEOTIDE SEQUENCE [LARGE SCALE GENOMIC DNA]</scope>
</reference>
<dbReference type="EMBL" id="JARPUR010000002">
    <property type="protein sequence ID" value="KAK4881688.1"/>
    <property type="molecule type" value="Genomic_DNA"/>
</dbReference>